<organism evidence="9 10">
    <name type="scientific">Tetracentron sinense</name>
    <name type="common">Spur-leaf</name>
    <dbReference type="NCBI Taxonomy" id="13715"/>
    <lineage>
        <taxon>Eukaryota</taxon>
        <taxon>Viridiplantae</taxon>
        <taxon>Streptophyta</taxon>
        <taxon>Embryophyta</taxon>
        <taxon>Tracheophyta</taxon>
        <taxon>Spermatophyta</taxon>
        <taxon>Magnoliopsida</taxon>
        <taxon>Trochodendrales</taxon>
        <taxon>Trochodendraceae</taxon>
        <taxon>Tetracentron</taxon>
    </lineage>
</organism>
<evidence type="ECO:0000256" key="6">
    <source>
        <dbReference type="ARBA" id="ARBA00029467"/>
    </source>
</evidence>
<evidence type="ECO:0000256" key="3">
    <source>
        <dbReference type="ARBA" id="ARBA00022729"/>
    </source>
</evidence>
<keyword evidence="5 8" id="KW-0472">Membrane</keyword>
<dbReference type="Pfam" id="PF06749">
    <property type="entry name" value="DUF1218"/>
    <property type="match status" value="1"/>
</dbReference>
<keyword evidence="10" id="KW-1185">Reference proteome</keyword>
<dbReference type="OrthoDB" id="678343at2759"/>
<name>A0A834ZSW5_TETSI</name>
<dbReference type="EMBL" id="JABCRI010000001">
    <property type="protein sequence ID" value="KAF8412871.1"/>
    <property type="molecule type" value="Genomic_DNA"/>
</dbReference>
<feature type="region of interest" description="Disordered" evidence="7">
    <location>
        <begin position="207"/>
        <end position="235"/>
    </location>
</feature>
<evidence type="ECO:0000313" key="10">
    <source>
        <dbReference type="Proteomes" id="UP000655225"/>
    </source>
</evidence>
<dbReference type="PANTHER" id="PTHR31769">
    <property type="entry name" value="OS07G0462200 PROTEIN-RELATED"/>
    <property type="match status" value="1"/>
</dbReference>
<feature type="transmembrane region" description="Helical" evidence="8">
    <location>
        <begin position="23"/>
        <end position="40"/>
    </location>
</feature>
<dbReference type="GO" id="GO:0012505">
    <property type="term" value="C:endomembrane system"/>
    <property type="evidence" value="ECO:0007669"/>
    <property type="project" value="UniProtKB-SubCell"/>
</dbReference>
<proteinExistence type="inferred from homology"/>
<protein>
    <recommendedName>
        <fullName evidence="11">Transmembrane protein</fullName>
    </recommendedName>
</protein>
<keyword evidence="4 8" id="KW-1133">Transmembrane helix</keyword>
<dbReference type="AlphaFoldDB" id="A0A834ZSW5"/>
<evidence type="ECO:0000256" key="4">
    <source>
        <dbReference type="ARBA" id="ARBA00022989"/>
    </source>
</evidence>
<evidence type="ECO:0000256" key="2">
    <source>
        <dbReference type="ARBA" id="ARBA00022692"/>
    </source>
</evidence>
<feature type="transmembrane region" description="Helical" evidence="8">
    <location>
        <begin position="78"/>
        <end position="99"/>
    </location>
</feature>
<sequence length="235" mass="25722">MKVVGRVIQTIVTRTRESDKRKVRVPLSLLTFLFLSWVISSRAEQWGVQARRLSLSDVHFIAPGACTYPRSPALGLGLTASATLMVAQLVISFAAGCICCKRNPHPSKSKWTLALICFVVSWFTFVIGFLVLLSGAVLNDQHGDETMYFGNNCYVLKSGVFATGSVLSLATVILGILYYVTLSSAKNREDLWGGSMLPPSQGGIAMGQPQFAPPPQTSQPPLFVHEDTYNRRQIP</sequence>
<feature type="transmembrane region" description="Helical" evidence="8">
    <location>
        <begin position="158"/>
        <end position="180"/>
    </location>
</feature>
<feature type="transmembrane region" description="Helical" evidence="8">
    <location>
        <begin position="111"/>
        <end position="138"/>
    </location>
</feature>
<evidence type="ECO:0000313" key="9">
    <source>
        <dbReference type="EMBL" id="KAF8412871.1"/>
    </source>
</evidence>
<gene>
    <name evidence="9" type="ORF">HHK36_000843</name>
</gene>
<dbReference type="OMA" id="CICCKRS"/>
<dbReference type="InterPro" id="IPR052222">
    <property type="entry name" value="DESIGUAL"/>
</dbReference>
<evidence type="ECO:0000256" key="7">
    <source>
        <dbReference type="SAM" id="MobiDB-lite"/>
    </source>
</evidence>
<keyword evidence="2 8" id="KW-0812">Transmembrane</keyword>
<evidence type="ECO:0008006" key="11">
    <source>
        <dbReference type="Google" id="ProtNLM"/>
    </source>
</evidence>
<keyword evidence="3" id="KW-0732">Signal</keyword>
<evidence type="ECO:0000256" key="8">
    <source>
        <dbReference type="SAM" id="Phobius"/>
    </source>
</evidence>
<comment type="subcellular location">
    <subcellularLocation>
        <location evidence="1">Endomembrane system</location>
        <topology evidence="1">Multi-pass membrane protein</topology>
    </subcellularLocation>
</comment>
<accession>A0A834ZSW5</accession>
<dbReference type="InterPro" id="IPR009606">
    <property type="entry name" value="DEAL/Modifying_wall_lignin1/2"/>
</dbReference>
<evidence type="ECO:0000256" key="5">
    <source>
        <dbReference type="ARBA" id="ARBA00023136"/>
    </source>
</evidence>
<evidence type="ECO:0000256" key="1">
    <source>
        <dbReference type="ARBA" id="ARBA00004127"/>
    </source>
</evidence>
<dbReference type="Proteomes" id="UP000655225">
    <property type="component" value="Unassembled WGS sequence"/>
</dbReference>
<comment type="similarity">
    <text evidence="6">Belongs to the DESIGUAL family.</text>
</comment>
<feature type="compositionally biased region" description="Basic and acidic residues" evidence="7">
    <location>
        <begin position="224"/>
        <end position="235"/>
    </location>
</feature>
<comment type="caution">
    <text evidence="9">The sequence shown here is derived from an EMBL/GenBank/DDBJ whole genome shotgun (WGS) entry which is preliminary data.</text>
</comment>
<reference evidence="9 10" key="1">
    <citation type="submission" date="2020-04" db="EMBL/GenBank/DDBJ databases">
        <title>Plant Genome Project.</title>
        <authorList>
            <person name="Zhang R.-G."/>
        </authorList>
    </citation>
    <scope>NUCLEOTIDE SEQUENCE [LARGE SCALE GENOMIC DNA]</scope>
    <source>
        <strain evidence="9">YNK0</strain>
        <tissue evidence="9">Leaf</tissue>
    </source>
</reference>